<name>A0ACB9KMW9_BAUVA</name>
<organism evidence="1 2">
    <name type="scientific">Bauhinia variegata</name>
    <name type="common">Purple orchid tree</name>
    <name type="synonym">Phanera variegata</name>
    <dbReference type="NCBI Taxonomy" id="167791"/>
    <lineage>
        <taxon>Eukaryota</taxon>
        <taxon>Viridiplantae</taxon>
        <taxon>Streptophyta</taxon>
        <taxon>Embryophyta</taxon>
        <taxon>Tracheophyta</taxon>
        <taxon>Spermatophyta</taxon>
        <taxon>Magnoliopsida</taxon>
        <taxon>eudicotyledons</taxon>
        <taxon>Gunneridae</taxon>
        <taxon>Pentapetalae</taxon>
        <taxon>rosids</taxon>
        <taxon>fabids</taxon>
        <taxon>Fabales</taxon>
        <taxon>Fabaceae</taxon>
        <taxon>Cercidoideae</taxon>
        <taxon>Cercideae</taxon>
        <taxon>Bauhiniinae</taxon>
        <taxon>Bauhinia</taxon>
    </lineage>
</organism>
<proteinExistence type="predicted"/>
<reference evidence="1 2" key="1">
    <citation type="journal article" date="2022" name="DNA Res.">
        <title>Chromosomal-level genome assembly of the orchid tree Bauhinia variegata (Leguminosae; Cercidoideae) supports the allotetraploid origin hypothesis of Bauhinia.</title>
        <authorList>
            <person name="Zhong Y."/>
            <person name="Chen Y."/>
            <person name="Zheng D."/>
            <person name="Pang J."/>
            <person name="Liu Y."/>
            <person name="Luo S."/>
            <person name="Meng S."/>
            <person name="Qian L."/>
            <person name="Wei D."/>
            <person name="Dai S."/>
            <person name="Zhou R."/>
        </authorList>
    </citation>
    <scope>NUCLEOTIDE SEQUENCE [LARGE SCALE GENOMIC DNA]</scope>
    <source>
        <strain evidence="1">BV-YZ2020</strain>
    </source>
</reference>
<evidence type="ECO:0000313" key="2">
    <source>
        <dbReference type="Proteomes" id="UP000828941"/>
    </source>
</evidence>
<keyword evidence="2" id="KW-1185">Reference proteome</keyword>
<protein>
    <submittedName>
        <fullName evidence="1">Uncharacterized protein</fullName>
    </submittedName>
</protein>
<comment type="caution">
    <text evidence="1">The sequence shown here is derived from an EMBL/GenBank/DDBJ whole genome shotgun (WGS) entry which is preliminary data.</text>
</comment>
<gene>
    <name evidence="1" type="ORF">L6164_032135</name>
</gene>
<sequence length="198" mass="22441">MLFSVTVQPSPSLRILHSTVPPPKFIPQFRFFRSTIPSQQASRSRISNFSQDASNLVNDPRRWRRAISSARGDDDEDDDGEEDEDDEDRSLDLLVRFVHNIFKKTSKRARRAVRSVLPVSISTKLVGFSVDGVLILAFLWVSKAFLEVVCTVGSVVFVSILLIRGIWSGVTYLQESRNQRVNGLDEDHHTWNSVQPVT</sequence>
<evidence type="ECO:0000313" key="1">
    <source>
        <dbReference type="EMBL" id="KAI4298596.1"/>
    </source>
</evidence>
<accession>A0ACB9KMW9</accession>
<dbReference type="EMBL" id="CM039438">
    <property type="protein sequence ID" value="KAI4298596.1"/>
    <property type="molecule type" value="Genomic_DNA"/>
</dbReference>
<dbReference type="Proteomes" id="UP000828941">
    <property type="component" value="Chromosome 13"/>
</dbReference>